<keyword evidence="2" id="KW-0677">Repeat</keyword>
<dbReference type="PANTHER" id="PTHR13763">
    <property type="entry name" value="BREAST CANCER TYPE 1 SUSCEPTIBILITY PROTEIN BRCA1"/>
    <property type="match status" value="1"/>
</dbReference>
<feature type="region of interest" description="Disordered" evidence="6">
    <location>
        <begin position="1"/>
        <end position="157"/>
    </location>
</feature>
<evidence type="ECO:0000256" key="4">
    <source>
        <dbReference type="ARBA" id="ARBA00023204"/>
    </source>
</evidence>
<comment type="subcellular location">
    <subcellularLocation>
        <location evidence="1">Nucleus</location>
    </subcellularLocation>
</comment>
<keyword evidence="3" id="KW-0227">DNA damage</keyword>
<feature type="compositionally biased region" description="Polar residues" evidence="6">
    <location>
        <begin position="91"/>
        <end position="100"/>
    </location>
</feature>
<dbReference type="AlphaFoldDB" id="A0A9W8H3W4"/>
<evidence type="ECO:0000313" key="8">
    <source>
        <dbReference type="EMBL" id="KAJ2755164.1"/>
    </source>
</evidence>
<feature type="compositionally biased region" description="Basic and acidic residues" evidence="6">
    <location>
        <begin position="147"/>
        <end position="156"/>
    </location>
</feature>
<name>A0A9W8H3W4_9FUNG</name>
<dbReference type="GO" id="GO:0004842">
    <property type="term" value="F:ubiquitin-protein transferase activity"/>
    <property type="evidence" value="ECO:0007669"/>
    <property type="project" value="TreeGrafter"/>
</dbReference>
<feature type="domain" description="BRCT" evidence="7">
    <location>
        <begin position="221"/>
        <end position="272"/>
    </location>
</feature>
<dbReference type="Proteomes" id="UP001140011">
    <property type="component" value="Unassembled WGS sequence"/>
</dbReference>
<keyword evidence="9" id="KW-1185">Reference proteome</keyword>
<keyword evidence="5" id="KW-0539">Nucleus</keyword>
<feature type="compositionally biased region" description="Acidic residues" evidence="6">
    <location>
        <begin position="337"/>
        <end position="346"/>
    </location>
</feature>
<evidence type="ECO:0000313" key="9">
    <source>
        <dbReference type="Proteomes" id="UP001140011"/>
    </source>
</evidence>
<evidence type="ECO:0000256" key="6">
    <source>
        <dbReference type="SAM" id="MobiDB-lite"/>
    </source>
</evidence>
<keyword evidence="4" id="KW-0234">DNA repair</keyword>
<feature type="compositionally biased region" description="Basic residues" evidence="6">
    <location>
        <begin position="54"/>
        <end position="64"/>
    </location>
</feature>
<dbReference type="InterPro" id="IPR031099">
    <property type="entry name" value="BRCA1-associated"/>
</dbReference>
<dbReference type="PROSITE" id="PS50172">
    <property type="entry name" value="BRCT"/>
    <property type="match status" value="1"/>
</dbReference>
<evidence type="ECO:0000256" key="2">
    <source>
        <dbReference type="ARBA" id="ARBA00022737"/>
    </source>
</evidence>
<dbReference type="Gene3D" id="3.40.50.10190">
    <property type="entry name" value="BRCT domain"/>
    <property type="match status" value="1"/>
</dbReference>
<feature type="compositionally biased region" description="Low complexity" evidence="6">
    <location>
        <begin position="37"/>
        <end position="53"/>
    </location>
</feature>
<reference evidence="8" key="1">
    <citation type="submission" date="2022-07" db="EMBL/GenBank/DDBJ databases">
        <title>Phylogenomic reconstructions and comparative analyses of Kickxellomycotina fungi.</title>
        <authorList>
            <person name="Reynolds N.K."/>
            <person name="Stajich J.E."/>
            <person name="Barry K."/>
            <person name="Grigoriev I.V."/>
            <person name="Crous P."/>
            <person name="Smith M.E."/>
        </authorList>
    </citation>
    <scope>NUCLEOTIDE SEQUENCE</scope>
    <source>
        <strain evidence="8">BCRC 34297</strain>
    </source>
</reference>
<evidence type="ECO:0000256" key="3">
    <source>
        <dbReference type="ARBA" id="ARBA00022763"/>
    </source>
</evidence>
<dbReference type="InterPro" id="IPR001357">
    <property type="entry name" value="BRCT_dom"/>
</dbReference>
<proteinExistence type="predicted"/>
<dbReference type="InterPro" id="IPR036420">
    <property type="entry name" value="BRCT_dom_sf"/>
</dbReference>
<feature type="region of interest" description="Disordered" evidence="6">
    <location>
        <begin position="333"/>
        <end position="358"/>
    </location>
</feature>
<evidence type="ECO:0000256" key="5">
    <source>
        <dbReference type="ARBA" id="ARBA00023242"/>
    </source>
</evidence>
<evidence type="ECO:0000259" key="7">
    <source>
        <dbReference type="PROSITE" id="PS50172"/>
    </source>
</evidence>
<dbReference type="SUPFAM" id="SSF52113">
    <property type="entry name" value="BRCT domain"/>
    <property type="match status" value="1"/>
</dbReference>
<evidence type="ECO:0000256" key="1">
    <source>
        <dbReference type="ARBA" id="ARBA00004123"/>
    </source>
</evidence>
<sequence length="427" mass="45781">MDSGDHSLGGFRNGDDHLTGLPLSALSDSDDTDLDLPEPSSFLLQSPKSAKSPAKGRSRSRSRSPSHVPETPEHIGEPDVEPTVAVAESPVSETTDSQSRVGRKRKQPAVTKVSEVDSNLTLLDEDAGDKAEPRAKRGRPRATPSTEKSKFVRSKADVTAGDSAPKLCLLVTGLSEAQTTRLRRACKQAQSLGIASISLINSPAELLHDAAHQKDTKPTFTHVVTSPNKGGRTARTFKYLVGLVSGAWVVRLEWLLESVKAKQLLAETEYTISGDTAMPHSTLFGPRPVGQLFDGYSVYVWSGGEKDKAAAHTQDELLDLIRVAGAEIRADCPAMSTDEEGSDNDETGGAAGVGSRTHGDQAVSALPAKYRSLFDIPVRKDKTIILLDLSDKQCTSFLDTVMDQTSGTLACRSKSWLFDCISANTVL</sequence>
<dbReference type="EMBL" id="JANBUH010000075">
    <property type="protein sequence ID" value="KAJ2755164.1"/>
    <property type="molecule type" value="Genomic_DNA"/>
</dbReference>
<gene>
    <name evidence="8" type="ORF">GGI19_001874</name>
</gene>
<dbReference type="PANTHER" id="PTHR13763:SF0">
    <property type="entry name" value="BREAST CANCER TYPE 1 SUSCEPTIBILITY PROTEIN"/>
    <property type="match status" value="1"/>
</dbReference>
<organism evidence="8 9">
    <name type="scientific">Coemansia pectinata</name>
    <dbReference type="NCBI Taxonomy" id="1052879"/>
    <lineage>
        <taxon>Eukaryota</taxon>
        <taxon>Fungi</taxon>
        <taxon>Fungi incertae sedis</taxon>
        <taxon>Zoopagomycota</taxon>
        <taxon>Kickxellomycotina</taxon>
        <taxon>Kickxellomycetes</taxon>
        <taxon>Kickxellales</taxon>
        <taxon>Kickxellaceae</taxon>
        <taxon>Coemansia</taxon>
    </lineage>
</organism>
<dbReference type="GO" id="GO:0005634">
    <property type="term" value="C:nucleus"/>
    <property type="evidence" value="ECO:0007669"/>
    <property type="project" value="UniProtKB-SubCell"/>
</dbReference>
<dbReference type="GO" id="GO:0045944">
    <property type="term" value="P:positive regulation of transcription by RNA polymerase II"/>
    <property type="evidence" value="ECO:0007669"/>
    <property type="project" value="TreeGrafter"/>
</dbReference>
<protein>
    <recommendedName>
        <fullName evidence="7">BRCT domain-containing protein</fullName>
    </recommendedName>
</protein>
<dbReference type="OrthoDB" id="549017at2759"/>
<accession>A0A9W8H3W4</accession>
<comment type="caution">
    <text evidence="8">The sequence shown here is derived from an EMBL/GenBank/DDBJ whole genome shotgun (WGS) entry which is preliminary data.</text>
</comment>
<dbReference type="GO" id="GO:0000724">
    <property type="term" value="P:double-strand break repair via homologous recombination"/>
    <property type="evidence" value="ECO:0007669"/>
    <property type="project" value="TreeGrafter"/>
</dbReference>